<evidence type="ECO:0000313" key="2">
    <source>
        <dbReference type="Proteomes" id="UP001324634"/>
    </source>
</evidence>
<dbReference type="AlphaFoldDB" id="A0AAX4HTZ2"/>
<organism evidence="1 2">
    <name type="scientific">Peredibacter starrii</name>
    <dbReference type="NCBI Taxonomy" id="28202"/>
    <lineage>
        <taxon>Bacteria</taxon>
        <taxon>Pseudomonadati</taxon>
        <taxon>Bdellovibrionota</taxon>
        <taxon>Bacteriovoracia</taxon>
        <taxon>Bacteriovoracales</taxon>
        <taxon>Bacteriovoracaceae</taxon>
        <taxon>Peredibacter</taxon>
    </lineage>
</organism>
<dbReference type="PROSITE" id="PS51257">
    <property type="entry name" value="PROKAR_LIPOPROTEIN"/>
    <property type="match status" value="1"/>
</dbReference>
<accession>A0AAX4HTZ2</accession>
<dbReference type="EMBL" id="CP139487">
    <property type="protein sequence ID" value="WPU66420.1"/>
    <property type="molecule type" value="Genomic_DNA"/>
</dbReference>
<name>A0AAX4HTZ2_9BACT</name>
<dbReference type="Proteomes" id="UP001324634">
    <property type="component" value="Chromosome"/>
</dbReference>
<proteinExistence type="predicted"/>
<evidence type="ECO:0008006" key="3">
    <source>
        <dbReference type="Google" id="ProtNLM"/>
    </source>
</evidence>
<gene>
    <name evidence="1" type="ORF">SOO65_06645</name>
</gene>
<sequence>MKTFLFPLTLLTLSILSASCTKELKYTKEELLFKALKADPSVSIVLPKSMTEGVNCSDYSDGCLSAHIVRVKNLEFIGVEFMTEADAIFAAKKFRGYYTRNWLWDDVTGEPVLEKFVTEHLEAKKP</sequence>
<evidence type="ECO:0000313" key="1">
    <source>
        <dbReference type="EMBL" id="WPU66420.1"/>
    </source>
</evidence>
<protein>
    <recommendedName>
        <fullName evidence="3">Lipoprotein</fullName>
    </recommendedName>
</protein>
<dbReference type="KEGG" id="psti:SOO65_06645"/>
<reference evidence="1 2" key="1">
    <citation type="submission" date="2023-11" db="EMBL/GenBank/DDBJ databases">
        <title>Peredibacter starrii A3.12.</title>
        <authorList>
            <person name="Mitchell R.J."/>
        </authorList>
    </citation>
    <scope>NUCLEOTIDE SEQUENCE [LARGE SCALE GENOMIC DNA]</scope>
    <source>
        <strain evidence="1 2">A3.12</strain>
    </source>
</reference>
<dbReference type="RefSeq" id="WP_321398610.1">
    <property type="nucleotide sequence ID" value="NZ_CP139487.1"/>
</dbReference>
<keyword evidence="2" id="KW-1185">Reference proteome</keyword>